<dbReference type="AlphaFoldDB" id="A0A4C1T6X0"/>
<proteinExistence type="predicted"/>
<sequence>MHACVTGRNSRPGQVKTAIVISTPNGSPRRLGIDPKVKLCWKKQRKNINHPRERLLARDRPSGLHPSMGYVEVQALEGMLVEMRLRLGVTYEVYNAITVHLAMHARGRPITRETQARRIALPALLINNKNFNKQKKKIPTPTQRRETVTFPVIANTRVLRPLMYGALHTVSHLRLFNDTLMRSAARRAAPAPPRVTVPPDNDYTRLSLGSFVSIKKRTFHRPHPYTSDGRPTLKFNER</sequence>
<accession>A0A4C1T6X0</accession>
<comment type="caution">
    <text evidence="1">The sequence shown here is derived from an EMBL/GenBank/DDBJ whole genome shotgun (WGS) entry which is preliminary data.</text>
</comment>
<dbReference type="Proteomes" id="UP000299102">
    <property type="component" value="Unassembled WGS sequence"/>
</dbReference>
<evidence type="ECO:0000313" key="1">
    <source>
        <dbReference type="EMBL" id="GBP09300.1"/>
    </source>
</evidence>
<keyword evidence="2" id="KW-1185">Reference proteome</keyword>
<name>A0A4C1T6X0_EUMVA</name>
<gene>
    <name evidence="1" type="ORF">EVAR_5740_1</name>
</gene>
<protein>
    <submittedName>
        <fullName evidence="1">Uncharacterized protein</fullName>
    </submittedName>
</protein>
<organism evidence="1 2">
    <name type="scientific">Eumeta variegata</name>
    <name type="common">Bagworm moth</name>
    <name type="synonym">Eumeta japonica</name>
    <dbReference type="NCBI Taxonomy" id="151549"/>
    <lineage>
        <taxon>Eukaryota</taxon>
        <taxon>Metazoa</taxon>
        <taxon>Ecdysozoa</taxon>
        <taxon>Arthropoda</taxon>
        <taxon>Hexapoda</taxon>
        <taxon>Insecta</taxon>
        <taxon>Pterygota</taxon>
        <taxon>Neoptera</taxon>
        <taxon>Endopterygota</taxon>
        <taxon>Lepidoptera</taxon>
        <taxon>Glossata</taxon>
        <taxon>Ditrysia</taxon>
        <taxon>Tineoidea</taxon>
        <taxon>Psychidae</taxon>
        <taxon>Oiketicinae</taxon>
        <taxon>Eumeta</taxon>
    </lineage>
</organism>
<evidence type="ECO:0000313" key="2">
    <source>
        <dbReference type="Proteomes" id="UP000299102"/>
    </source>
</evidence>
<dbReference type="EMBL" id="BGZK01000035">
    <property type="protein sequence ID" value="GBP09300.1"/>
    <property type="molecule type" value="Genomic_DNA"/>
</dbReference>
<reference evidence="1 2" key="1">
    <citation type="journal article" date="2019" name="Commun. Biol.">
        <title>The bagworm genome reveals a unique fibroin gene that provides high tensile strength.</title>
        <authorList>
            <person name="Kono N."/>
            <person name="Nakamura H."/>
            <person name="Ohtoshi R."/>
            <person name="Tomita M."/>
            <person name="Numata K."/>
            <person name="Arakawa K."/>
        </authorList>
    </citation>
    <scope>NUCLEOTIDE SEQUENCE [LARGE SCALE GENOMIC DNA]</scope>
</reference>